<dbReference type="SUPFAM" id="SSF52540">
    <property type="entry name" value="P-loop containing nucleoside triphosphate hydrolases"/>
    <property type="match status" value="1"/>
</dbReference>
<dbReference type="RefSeq" id="WP_159597630.1">
    <property type="nucleotide sequence ID" value="NZ_CACSAS010000001.1"/>
</dbReference>
<evidence type="ECO:0000256" key="1">
    <source>
        <dbReference type="SAM" id="Coils"/>
    </source>
</evidence>
<sequence length="651" mass="73123">MLLIRNADRIGSAFPDHFSDSADLTVDQGEDLSSSNDTDITEAAAVPVPPAKQPIVIVLGMHRSGTSLCSHILSALGVDMADDVGHGPANVDGHWERWELVDLHDRLLLALERPYNNPRGYELRHDLPLPRGWRALPVAHAVRRDIETFLKERMYPGQLFGFKDPRTCRLLPLWMEIIERLDLEPRFVICVRDPIDVALSLKRRDDLPVAAGQYRWLTYNADCFRHVRDGALLVTYESWFNEPQRTIERLRDFVMPEVRKPIPPDVFDLIQPELNHGVSKTRSGAGSSVVSDLYGALKALEADPSRWPAVDAAIAFFDLCQANNPYGEALMGALSRDEESRLRIEEERDAAALARADVERLTADLHYARSRLAVTDDTERMLRLALEEAREEKDVLKSQLDRALSLSGMTAGATPLVAMPGTADALTVLHDGAGLSEDVARLLRSADLRIRRLERSMGARHDSTPQEGEGIDPVMRGLTSAQIDMMARSIFDLEYYQAGTGTPETDPDKLWMEFIGRGWDVEMSGNRFFDVRYYRFMSGSIDEASCPTPLHHYAELGLPRQISPSWIFDEAYYLHHNPDVAAAIERGELVCAFEHFSRSGTVEGRNGCPFFNERRYLELNPDIAEAVAAGALRSGDSHYLQYGQKEGRLFR</sequence>
<dbReference type="EMBL" id="CACSAS010000001">
    <property type="protein sequence ID" value="CAA0086646.1"/>
    <property type="molecule type" value="Genomic_DNA"/>
</dbReference>
<keyword evidence="3" id="KW-1185">Reference proteome</keyword>
<feature type="coiled-coil region" evidence="1">
    <location>
        <begin position="344"/>
        <end position="406"/>
    </location>
</feature>
<dbReference type="Pfam" id="PF13469">
    <property type="entry name" value="Sulfotransfer_3"/>
    <property type="match status" value="1"/>
</dbReference>
<proteinExistence type="predicted"/>
<dbReference type="AlphaFoldDB" id="A0A5S9NDY1"/>
<evidence type="ECO:0008006" key="4">
    <source>
        <dbReference type="Google" id="ProtNLM"/>
    </source>
</evidence>
<name>A0A5S9NDY1_9HYPH</name>
<keyword evidence="1" id="KW-0175">Coiled coil</keyword>
<reference evidence="2 3" key="1">
    <citation type="submission" date="2019-12" db="EMBL/GenBank/DDBJ databases">
        <authorList>
            <person name="Reyes-Prieto M."/>
        </authorList>
    </citation>
    <scope>NUCLEOTIDE SEQUENCE [LARGE SCALE GENOMIC DNA]</scope>
    <source>
        <strain evidence="2">HF14-78462</strain>
    </source>
</reference>
<accession>A0A5S9NDY1</accession>
<evidence type="ECO:0000313" key="2">
    <source>
        <dbReference type="EMBL" id="CAA0086646.1"/>
    </source>
</evidence>
<dbReference type="Gene3D" id="3.40.50.300">
    <property type="entry name" value="P-loop containing nucleotide triphosphate hydrolases"/>
    <property type="match status" value="1"/>
</dbReference>
<dbReference type="InterPro" id="IPR027417">
    <property type="entry name" value="P-loop_NTPase"/>
</dbReference>
<dbReference type="Proteomes" id="UP000433050">
    <property type="component" value="Unassembled WGS sequence"/>
</dbReference>
<gene>
    <name evidence="2" type="ORF">STARVERO_00256</name>
</gene>
<protein>
    <recommendedName>
        <fullName evidence="4">Sulfotransferase domain-containing protein</fullName>
    </recommendedName>
</protein>
<evidence type="ECO:0000313" key="3">
    <source>
        <dbReference type="Proteomes" id="UP000433050"/>
    </source>
</evidence>
<organism evidence="2 3">
    <name type="scientific">Starkeya nomas</name>
    <dbReference type="NCBI Taxonomy" id="2666134"/>
    <lineage>
        <taxon>Bacteria</taxon>
        <taxon>Pseudomonadati</taxon>
        <taxon>Pseudomonadota</taxon>
        <taxon>Alphaproteobacteria</taxon>
        <taxon>Hyphomicrobiales</taxon>
        <taxon>Xanthobacteraceae</taxon>
        <taxon>Starkeya</taxon>
    </lineage>
</organism>